<dbReference type="InterPro" id="IPR014025">
    <property type="entry name" value="Glutaredoxin_subgr"/>
</dbReference>
<reference evidence="7" key="1">
    <citation type="submission" date="2019-10" db="EMBL/GenBank/DDBJ databases">
        <authorList>
            <person name="Ross D.E."/>
            <person name="Gulliver D."/>
        </authorList>
    </citation>
    <scope>NUCLEOTIDE SEQUENCE</scope>
    <source>
        <strain evidence="7">DER-2019</strain>
    </source>
</reference>
<gene>
    <name evidence="7" type="ORF">GH810_08295</name>
</gene>
<dbReference type="Gene3D" id="3.40.30.10">
    <property type="entry name" value="Glutaredoxin"/>
    <property type="match status" value="1"/>
</dbReference>
<name>A0A923HX89_9FIRM</name>
<evidence type="ECO:0000256" key="2">
    <source>
        <dbReference type="ARBA" id="ARBA00022448"/>
    </source>
</evidence>
<dbReference type="PRINTS" id="PR00160">
    <property type="entry name" value="GLUTAREDOXIN"/>
</dbReference>
<keyword evidence="4" id="KW-1015">Disulfide bond</keyword>
<evidence type="ECO:0000256" key="5">
    <source>
        <dbReference type="ARBA" id="ARBA00023284"/>
    </source>
</evidence>
<keyword evidence="3" id="KW-0249">Electron transport</keyword>
<dbReference type="InterPro" id="IPR036249">
    <property type="entry name" value="Thioredoxin-like_sf"/>
</dbReference>
<keyword evidence="2" id="KW-0813">Transport</keyword>
<dbReference type="RefSeq" id="WP_148567771.1">
    <property type="nucleotide sequence ID" value="NZ_RXYA01000012.1"/>
</dbReference>
<organism evidence="7 8">
    <name type="scientific">Acetobacterium paludosum</name>
    <dbReference type="NCBI Taxonomy" id="52693"/>
    <lineage>
        <taxon>Bacteria</taxon>
        <taxon>Bacillati</taxon>
        <taxon>Bacillota</taxon>
        <taxon>Clostridia</taxon>
        <taxon>Eubacteriales</taxon>
        <taxon>Eubacteriaceae</taxon>
        <taxon>Acetobacterium</taxon>
    </lineage>
</organism>
<sequence>MKKEIKLYTWAHCPYCNGAKKLLDDKGLKYTDIDIYNDDKTRRQLQEQTNHYTVPFIFIGETFIGGFSELKEIDFSGKLDELLQ</sequence>
<proteinExistence type="inferred from homology"/>
<dbReference type="PROSITE" id="PS51354">
    <property type="entry name" value="GLUTAREDOXIN_2"/>
    <property type="match status" value="1"/>
</dbReference>
<dbReference type="InterPro" id="IPR011767">
    <property type="entry name" value="GLR_AS"/>
</dbReference>
<dbReference type="PROSITE" id="PS00195">
    <property type="entry name" value="GLUTAREDOXIN_1"/>
    <property type="match status" value="1"/>
</dbReference>
<dbReference type="AlphaFoldDB" id="A0A923HX89"/>
<dbReference type="Proteomes" id="UP000616595">
    <property type="component" value="Unassembled WGS sequence"/>
</dbReference>
<evidence type="ECO:0000259" key="6">
    <source>
        <dbReference type="Pfam" id="PF00462"/>
    </source>
</evidence>
<accession>A0A923HX89</accession>
<evidence type="ECO:0000256" key="3">
    <source>
        <dbReference type="ARBA" id="ARBA00022982"/>
    </source>
</evidence>
<dbReference type="PANTHER" id="PTHR46679">
    <property type="match status" value="1"/>
</dbReference>
<evidence type="ECO:0000313" key="8">
    <source>
        <dbReference type="Proteomes" id="UP000616595"/>
    </source>
</evidence>
<keyword evidence="5" id="KW-0676">Redox-active center</keyword>
<dbReference type="SUPFAM" id="SSF52833">
    <property type="entry name" value="Thioredoxin-like"/>
    <property type="match status" value="1"/>
</dbReference>
<evidence type="ECO:0000313" key="7">
    <source>
        <dbReference type="EMBL" id="MBC3888309.1"/>
    </source>
</evidence>
<keyword evidence="8" id="KW-1185">Reference proteome</keyword>
<dbReference type="Pfam" id="PF00462">
    <property type="entry name" value="Glutaredoxin"/>
    <property type="match status" value="1"/>
</dbReference>
<reference evidence="7" key="2">
    <citation type="submission" date="2020-10" db="EMBL/GenBank/DDBJ databases">
        <title>Comparative genomics of the Acetobacterium genus.</title>
        <authorList>
            <person name="Marshall C."/>
            <person name="May H."/>
            <person name="Norman S."/>
        </authorList>
    </citation>
    <scope>NUCLEOTIDE SEQUENCE</scope>
    <source>
        <strain evidence="7">DER-2019</strain>
    </source>
</reference>
<dbReference type="InterPro" id="IPR002109">
    <property type="entry name" value="Glutaredoxin"/>
</dbReference>
<evidence type="ECO:0000256" key="4">
    <source>
        <dbReference type="ARBA" id="ARBA00023157"/>
    </source>
</evidence>
<dbReference type="GO" id="GO:0015035">
    <property type="term" value="F:protein-disulfide reductase activity"/>
    <property type="evidence" value="ECO:0007669"/>
    <property type="project" value="TreeGrafter"/>
</dbReference>
<protein>
    <submittedName>
        <fullName evidence="7">Glutaredoxin</fullName>
    </submittedName>
</protein>
<dbReference type="EMBL" id="WJBD01000008">
    <property type="protein sequence ID" value="MBC3888309.1"/>
    <property type="molecule type" value="Genomic_DNA"/>
</dbReference>
<evidence type="ECO:0000256" key="1">
    <source>
        <dbReference type="ARBA" id="ARBA00007787"/>
    </source>
</evidence>
<comment type="caution">
    <text evidence="7">The sequence shown here is derived from an EMBL/GenBank/DDBJ whole genome shotgun (WGS) entry which is preliminary data.</text>
</comment>
<dbReference type="PANTHER" id="PTHR46679:SF1">
    <property type="entry name" value="GLUTAREDOXIN-2, MITOCHONDRIAL"/>
    <property type="match status" value="1"/>
</dbReference>
<feature type="domain" description="Glutaredoxin" evidence="6">
    <location>
        <begin position="5"/>
        <end position="64"/>
    </location>
</feature>
<comment type="similarity">
    <text evidence="1">Belongs to the glutaredoxin family.</text>
</comment>